<evidence type="ECO:0000259" key="8">
    <source>
        <dbReference type="Pfam" id="PF10256"/>
    </source>
</evidence>
<feature type="compositionally biased region" description="Low complexity" evidence="7">
    <location>
        <begin position="30"/>
        <end position="49"/>
    </location>
</feature>
<evidence type="ECO:0000256" key="6">
    <source>
        <dbReference type="ARBA" id="ARBA00023136"/>
    </source>
</evidence>
<comment type="subcellular location">
    <subcellularLocation>
        <location evidence="1">Endoplasmic reticulum membrane</location>
        <topology evidence="1">Peripheral membrane protein</topology>
    </subcellularLocation>
</comment>
<gene>
    <name evidence="9" type="ORF">L202_04003</name>
</gene>
<proteinExistence type="inferred from homology"/>
<dbReference type="GO" id="GO:0006612">
    <property type="term" value="P:protein targeting to membrane"/>
    <property type="evidence" value="ECO:0007669"/>
    <property type="project" value="TreeGrafter"/>
</dbReference>
<dbReference type="GO" id="GO:0031211">
    <property type="term" value="C:endoplasmic reticulum palmitoyltransferase complex"/>
    <property type="evidence" value="ECO:0007669"/>
    <property type="project" value="TreeGrafter"/>
</dbReference>
<dbReference type="Pfam" id="PF10256">
    <property type="entry name" value="Erf4"/>
    <property type="match status" value="1"/>
</dbReference>
<comment type="caution">
    <text evidence="9">The sequence shown here is derived from an EMBL/GenBank/DDBJ whole genome shotgun (WGS) entry which is preliminary data.</text>
</comment>
<comment type="subunit">
    <text evidence="3">Interacts with ERF2.</text>
</comment>
<dbReference type="PANTHER" id="PTHR13254">
    <property type="entry name" value="GOLGI AUTOANTIGEN, GOLGIN SUBFAMILY A, 7"/>
    <property type="match status" value="1"/>
</dbReference>
<dbReference type="OrthoDB" id="2190159at2759"/>
<comment type="similarity">
    <text evidence="2">Belongs to the ERF4 family.</text>
</comment>
<evidence type="ECO:0000256" key="1">
    <source>
        <dbReference type="ARBA" id="ARBA00004406"/>
    </source>
</evidence>
<sequence>MPPRPGTETATTDPLSSPQQHAHEEPLPSLPSLLTNQTSQPEPSSQPSHPHGETSHENQNGGQRRSFTVNRQSHANGHGGGPSAIGSTTVANGPGGDGTGVAAFGVGVDDWEQEYERQKNRGWDEKLEKDLEGWRGGHGKPRSAYPRQALPPMSYYHTPVTGVIGQHLPKEMVRIERDWTDGEVCQFETVFPIELDNRISPQALSSFINTLNAQLQEAYKPWPNALDNLIGIASLWTSLWWRQSHFEKVLQALEKYIENANHDTFNPAGLNVLSPRDVALQFLEIEYY</sequence>
<dbReference type="GeneID" id="30155312"/>
<evidence type="ECO:0000256" key="7">
    <source>
        <dbReference type="SAM" id="MobiDB-lite"/>
    </source>
</evidence>
<dbReference type="STRING" id="1295533.A0A1E3HSD6"/>
<evidence type="ECO:0000256" key="2">
    <source>
        <dbReference type="ARBA" id="ARBA00007732"/>
    </source>
</evidence>
<organism evidence="9 10">
    <name type="scientific">Cryptococcus amylolentus CBS 6039</name>
    <dbReference type="NCBI Taxonomy" id="1295533"/>
    <lineage>
        <taxon>Eukaryota</taxon>
        <taxon>Fungi</taxon>
        <taxon>Dikarya</taxon>
        <taxon>Basidiomycota</taxon>
        <taxon>Agaricomycotina</taxon>
        <taxon>Tremellomycetes</taxon>
        <taxon>Tremellales</taxon>
        <taxon>Cryptococcaceae</taxon>
        <taxon>Cryptococcus</taxon>
    </lineage>
</organism>
<feature type="compositionally biased region" description="Polar residues" evidence="7">
    <location>
        <begin position="57"/>
        <end position="75"/>
    </location>
</feature>
<evidence type="ECO:0000313" key="9">
    <source>
        <dbReference type="EMBL" id="ODN78361.1"/>
    </source>
</evidence>
<dbReference type="Proteomes" id="UP000094065">
    <property type="component" value="Unassembled WGS sequence"/>
</dbReference>
<accession>A0A1E3HSD6</accession>
<feature type="region of interest" description="Disordered" evidence="7">
    <location>
        <begin position="1"/>
        <end position="102"/>
    </location>
</feature>
<feature type="compositionally biased region" description="Polar residues" evidence="7">
    <location>
        <begin position="8"/>
        <end position="20"/>
    </location>
</feature>
<dbReference type="AlphaFoldDB" id="A0A1E3HSD6"/>
<keyword evidence="10" id="KW-1185">Reference proteome</keyword>
<dbReference type="EMBL" id="AWGJ01000006">
    <property type="protein sequence ID" value="ODN78361.1"/>
    <property type="molecule type" value="Genomic_DNA"/>
</dbReference>
<keyword evidence="6" id="KW-0472">Membrane</keyword>
<reference evidence="9 10" key="1">
    <citation type="submission" date="2016-06" db="EMBL/GenBank/DDBJ databases">
        <title>Evolution of pathogenesis and genome organization in the Tremellales.</title>
        <authorList>
            <person name="Cuomo C."/>
            <person name="Litvintseva A."/>
            <person name="Heitman J."/>
            <person name="Chen Y."/>
            <person name="Sun S."/>
            <person name="Springer D."/>
            <person name="Dromer F."/>
            <person name="Young S."/>
            <person name="Zeng Q."/>
            <person name="Chapman S."/>
            <person name="Gujja S."/>
            <person name="Saif S."/>
            <person name="Birren B."/>
        </authorList>
    </citation>
    <scope>NUCLEOTIDE SEQUENCE [LARGE SCALE GENOMIC DNA]</scope>
    <source>
        <strain evidence="9 10">CBS 6039</strain>
    </source>
</reference>
<protein>
    <recommendedName>
        <fullName evidence="4">Ras modification protein ERF4</fullName>
    </recommendedName>
</protein>
<name>A0A1E3HSD6_9TREE</name>
<dbReference type="GO" id="GO:0005789">
    <property type="term" value="C:endoplasmic reticulum membrane"/>
    <property type="evidence" value="ECO:0007669"/>
    <property type="project" value="UniProtKB-SubCell"/>
</dbReference>
<feature type="domain" description="Golgin subfamily A member 7/ERF4" evidence="8">
    <location>
        <begin position="172"/>
        <end position="284"/>
    </location>
</feature>
<evidence type="ECO:0000256" key="4">
    <source>
        <dbReference type="ARBA" id="ARBA00018463"/>
    </source>
</evidence>
<dbReference type="InterPro" id="IPR051371">
    <property type="entry name" value="Ras_palmitoyltransferase"/>
</dbReference>
<evidence type="ECO:0000313" key="10">
    <source>
        <dbReference type="Proteomes" id="UP000094065"/>
    </source>
</evidence>
<keyword evidence="5" id="KW-0256">Endoplasmic reticulum</keyword>
<dbReference type="PANTHER" id="PTHR13254:SF0">
    <property type="entry name" value="GOLGIN SUBFAMILY A MEMBER 7_ERF4 DOMAIN-CONTAINING PROTEIN"/>
    <property type="match status" value="1"/>
</dbReference>
<dbReference type="RefSeq" id="XP_018993407.1">
    <property type="nucleotide sequence ID" value="XM_019137971.1"/>
</dbReference>
<evidence type="ECO:0000256" key="5">
    <source>
        <dbReference type="ARBA" id="ARBA00022824"/>
    </source>
</evidence>
<evidence type="ECO:0000256" key="3">
    <source>
        <dbReference type="ARBA" id="ARBA00011396"/>
    </source>
</evidence>
<dbReference type="InterPro" id="IPR019383">
    <property type="entry name" value="Golgin_A_7/ERF4"/>
</dbReference>